<keyword evidence="2" id="KW-1185">Reference proteome</keyword>
<name>Q65UP8_MANSM</name>
<organism evidence="1 2">
    <name type="scientific">Mannheimia succiniciproducens (strain KCTC 0769BP / MBEL55E)</name>
    <dbReference type="NCBI Taxonomy" id="221988"/>
    <lineage>
        <taxon>Bacteria</taxon>
        <taxon>Pseudomonadati</taxon>
        <taxon>Pseudomonadota</taxon>
        <taxon>Gammaproteobacteria</taxon>
        <taxon>Pasteurellales</taxon>
        <taxon>Pasteurellaceae</taxon>
        <taxon>Basfia</taxon>
    </lineage>
</organism>
<evidence type="ECO:0000313" key="1">
    <source>
        <dbReference type="EMBL" id="AAU37312.1"/>
    </source>
</evidence>
<gene>
    <name evidence="1" type="ordered locus">MS0705</name>
</gene>
<dbReference type="AlphaFoldDB" id="Q65UP8"/>
<evidence type="ECO:0000313" key="2">
    <source>
        <dbReference type="Proteomes" id="UP000000607"/>
    </source>
</evidence>
<accession>Q65UP8</accession>
<sequence length="45" mass="5323">MKVIIFSLGFLKIMKKMTALLSVGENYLMLCSRYRHEVKNNLQFI</sequence>
<dbReference type="EMBL" id="AE016827">
    <property type="protein sequence ID" value="AAU37312.1"/>
    <property type="molecule type" value="Genomic_DNA"/>
</dbReference>
<proteinExistence type="predicted"/>
<protein>
    <submittedName>
        <fullName evidence="1">Uncharacterized protein</fullName>
    </submittedName>
</protein>
<dbReference type="KEGG" id="msu:MS0705"/>
<reference evidence="1 2" key="1">
    <citation type="journal article" date="2004" name="Nat. Biotechnol.">
        <title>The genome sequence of the capnophilic rumen bacterium Mannheimia succiniciproducens.</title>
        <authorList>
            <person name="Hong S.H."/>
            <person name="Kim J.S."/>
            <person name="Lee S.Y."/>
            <person name="In Y.H."/>
            <person name="Choi S.S."/>
            <person name="Rih J.-K."/>
            <person name="Kim C.H."/>
            <person name="Jeong H."/>
            <person name="Hur C.G."/>
            <person name="Kim J.J."/>
        </authorList>
    </citation>
    <scope>NUCLEOTIDE SEQUENCE [LARGE SCALE GENOMIC DNA]</scope>
    <source>
        <strain evidence="2">KCTC 0769BP / MBEL55E</strain>
    </source>
</reference>
<dbReference type="HOGENOM" id="CLU_3201747_0_0_6"/>
<dbReference type="Proteomes" id="UP000000607">
    <property type="component" value="Chromosome"/>
</dbReference>